<dbReference type="FunFam" id="3.40.50.300:FF:000221">
    <property type="entry name" value="Multidrug ABC transporter ATP-binding protein"/>
    <property type="match status" value="1"/>
</dbReference>
<keyword evidence="10 11" id="KW-0472">Membrane</keyword>
<dbReference type="Pfam" id="PF00005">
    <property type="entry name" value="ABC_tran"/>
    <property type="match status" value="1"/>
</dbReference>
<evidence type="ECO:0000256" key="10">
    <source>
        <dbReference type="ARBA" id="ARBA00023136"/>
    </source>
</evidence>
<evidence type="ECO:0000256" key="9">
    <source>
        <dbReference type="ARBA" id="ARBA00023055"/>
    </source>
</evidence>
<dbReference type="GO" id="GO:0034040">
    <property type="term" value="F:ATPase-coupled lipid transmembrane transporter activity"/>
    <property type="evidence" value="ECO:0007669"/>
    <property type="project" value="InterPro"/>
</dbReference>
<dbReference type="InterPro" id="IPR003439">
    <property type="entry name" value="ABC_transporter-like_ATP-bd"/>
</dbReference>
<keyword evidence="5" id="KW-0547">Nucleotide-binding</keyword>
<name>B8KYJ5_9GAMM</name>
<dbReference type="PROSITE" id="PS50929">
    <property type="entry name" value="ABC_TM1F"/>
    <property type="match status" value="1"/>
</dbReference>
<dbReference type="GO" id="GO:0016887">
    <property type="term" value="F:ATP hydrolysis activity"/>
    <property type="evidence" value="ECO:0007669"/>
    <property type="project" value="InterPro"/>
</dbReference>
<dbReference type="PANTHER" id="PTHR43394">
    <property type="entry name" value="ATP-DEPENDENT PERMEASE MDL1, MITOCHONDRIAL"/>
    <property type="match status" value="1"/>
</dbReference>
<dbReference type="AlphaFoldDB" id="B8KYJ5"/>
<gene>
    <name evidence="14" type="primary">msbA_2</name>
    <name evidence="14" type="ORF">NOR51B_1011</name>
</gene>
<keyword evidence="6 14" id="KW-0067">ATP-binding</keyword>
<feature type="transmembrane region" description="Helical" evidence="11">
    <location>
        <begin position="300"/>
        <end position="320"/>
    </location>
</feature>
<feature type="transmembrane region" description="Helical" evidence="11">
    <location>
        <begin position="87"/>
        <end position="109"/>
    </location>
</feature>
<dbReference type="GO" id="GO:0005886">
    <property type="term" value="C:plasma membrane"/>
    <property type="evidence" value="ECO:0007669"/>
    <property type="project" value="UniProtKB-SubCell"/>
</dbReference>
<sequence length="608" mass="66094">MEGASSPKTASDWALYGRLLRYVRPYVAIFCLSIVGFIVYSAGNVLLADLTQFLLDSLGESTPGNLGIVASVAHAIWPPGDKSALDYARIAVPVAAVVLSLGRALGYFAGNYFMNRVARSVIHDLRTQLFDVLIRVPKRHHDHHSSGALISKITFNVEQVSGAASDALKVILREGLTITALVSYMLFLNWRLSLIFFAVAPAIGIVVVVVGRHFRRYSRRIQDSMGSVTEVTSETMTSFEEVRMFEASEQQSRRFRDASRFNRNQSLKLALVEAISTPVIQTLLALALGSLFWFALDPTILAGFSAGSLVAFLTAAAQLGKPIRTLSGIQSVIQRGLAAAEDVFSQIDTPPEPDRGHIPLQRARGDISLRSVFFSYPGSERHALQDVSIDIPAGETVAFVGRSGSGKTTLVQLLARFYPIGSGQISLDGVPIEHYALLDYRRQIAMVSQHVVLFADTVRNNIAFGALRNSPESAVREAARAANALDFIERLPQGFDTLLGDAGAGLSGGQRQRLAIARAFLKDAPILVLDEATSALDNESEAKIQDSVNELMRDKTTLIIAHRLSTVEAADRVVVLDAGRVVAQGTHRSLLAEEGLYASLYRQSFNDV</sequence>
<keyword evidence="3" id="KW-1003">Cell membrane</keyword>
<keyword evidence="8 11" id="KW-1133">Transmembrane helix</keyword>
<dbReference type="PROSITE" id="PS50893">
    <property type="entry name" value="ABC_TRANSPORTER_2"/>
    <property type="match status" value="1"/>
</dbReference>
<dbReference type="InterPro" id="IPR027417">
    <property type="entry name" value="P-loop_NTPase"/>
</dbReference>
<dbReference type="CDD" id="cd18552">
    <property type="entry name" value="ABC_6TM_MsbA_like"/>
    <property type="match status" value="1"/>
</dbReference>
<evidence type="ECO:0000256" key="7">
    <source>
        <dbReference type="ARBA" id="ARBA00022967"/>
    </source>
</evidence>
<dbReference type="STRING" id="565045.NOR51B_1011"/>
<dbReference type="PROSITE" id="PS00211">
    <property type="entry name" value="ABC_TRANSPORTER_1"/>
    <property type="match status" value="1"/>
</dbReference>
<dbReference type="Pfam" id="PF00664">
    <property type="entry name" value="ABC_membrane"/>
    <property type="match status" value="1"/>
</dbReference>
<keyword evidence="7" id="KW-1278">Translocase</keyword>
<dbReference type="Gene3D" id="1.20.1560.10">
    <property type="entry name" value="ABC transporter type 1, transmembrane domain"/>
    <property type="match status" value="1"/>
</dbReference>
<dbReference type="InterPro" id="IPR036640">
    <property type="entry name" value="ABC1_TM_sf"/>
</dbReference>
<feature type="transmembrane region" description="Helical" evidence="11">
    <location>
        <begin position="26"/>
        <end position="47"/>
    </location>
</feature>
<evidence type="ECO:0000256" key="8">
    <source>
        <dbReference type="ARBA" id="ARBA00022989"/>
    </source>
</evidence>
<evidence type="ECO:0000256" key="5">
    <source>
        <dbReference type="ARBA" id="ARBA00022741"/>
    </source>
</evidence>
<comment type="subcellular location">
    <subcellularLocation>
        <location evidence="1">Cell membrane</location>
        <topology evidence="1">Multi-pass membrane protein</topology>
    </subcellularLocation>
</comment>
<dbReference type="InterPro" id="IPR017871">
    <property type="entry name" value="ABC_transporter-like_CS"/>
</dbReference>
<feature type="domain" description="ABC transporter" evidence="12">
    <location>
        <begin position="367"/>
        <end position="603"/>
    </location>
</feature>
<reference evidence="15" key="1">
    <citation type="journal article" date="2013" name="BMC Microbiol.">
        <title>Taxonomy and evolution of bacteriochlorophyll a-containing members of the OM60/NOR5 clade of marine gammaproteobacteria: description of Luminiphilus syltensis gen. nov., sp. nov., reclassification of Haliea rubra as Pseudohaliea rubra gen. nov., comb. nov., and emendation of Chromatocurvus halotolerans.</title>
        <authorList>
            <person name="Spring S."/>
            <person name="Riedel T."/>
            <person name="Sproer C."/>
            <person name="Yan S."/>
            <person name="Harder J."/>
            <person name="Fuchs B.M."/>
        </authorList>
    </citation>
    <scope>NUCLEOTIDE SEQUENCE [LARGE SCALE GENOMIC DNA]</scope>
    <source>
        <strain evidence="15">NOR51-B</strain>
    </source>
</reference>
<evidence type="ECO:0000259" key="12">
    <source>
        <dbReference type="PROSITE" id="PS50893"/>
    </source>
</evidence>
<accession>B8KYJ5</accession>
<evidence type="ECO:0000256" key="11">
    <source>
        <dbReference type="SAM" id="Phobius"/>
    </source>
</evidence>
<evidence type="ECO:0000256" key="1">
    <source>
        <dbReference type="ARBA" id="ARBA00004651"/>
    </source>
</evidence>
<evidence type="ECO:0000313" key="14">
    <source>
        <dbReference type="EMBL" id="EED35069.1"/>
    </source>
</evidence>
<evidence type="ECO:0000313" key="15">
    <source>
        <dbReference type="Proteomes" id="UP000004699"/>
    </source>
</evidence>
<keyword evidence="15" id="KW-1185">Reference proteome</keyword>
<organism evidence="14 15">
    <name type="scientific">Luminiphilus syltensis NOR5-1B</name>
    <dbReference type="NCBI Taxonomy" id="565045"/>
    <lineage>
        <taxon>Bacteria</taxon>
        <taxon>Pseudomonadati</taxon>
        <taxon>Pseudomonadota</taxon>
        <taxon>Gammaproteobacteria</taxon>
        <taxon>Cellvibrionales</taxon>
        <taxon>Halieaceae</taxon>
        <taxon>Luminiphilus</taxon>
    </lineage>
</organism>
<dbReference type="Gene3D" id="3.40.50.300">
    <property type="entry name" value="P-loop containing nucleotide triphosphate hydrolases"/>
    <property type="match status" value="1"/>
</dbReference>
<evidence type="ECO:0000256" key="4">
    <source>
        <dbReference type="ARBA" id="ARBA00022692"/>
    </source>
</evidence>
<dbReference type="SMART" id="SM00382">
    <property type="entry name" value="AAA"/>
    <property type="match status" value="1"/>
</dbReference>
<dbReference type="InterPro" id="IPR011917">
    <property type="entry name" value="ABC_transpr_lipidA"/>
</dbReference>
<dbReference type="SUPFAM" id="SSF52540">
    <property type="entry name" value="P-loop containing nucleoside triphosphate hydrolases"/>
    <property type="match status" value="1"/>
</dbReference>
<keyword evidence="2" id="KW-0813">Transport</keyword>
<dbReference type="InterPro" id="IPR003593">
    <property type="entry name" value="AAA+_ATPase"/>
</dbReference>
<proteinExistence type="predicted"/>
<feature type="transmembrane region" description="Helical" evidence="11">
    <location>
        <begin position="194"/>
        <end position="214"/>
    </location>
</feature>
<feature type="domain" description="ABC transmembrane type-1" evidence="13">
    <location>
        <begin position="32"/>
        <end position="335"/>
    </location>
</feature>
<dbReference type="InterPro" id="IPR011527">
    <property type="entry name" value="ABC1_TM_dom"/>
</dbReference>
<dbReference type="Proteomes" id="UP000004699">
    <property type="component" value="Unassembled WGS sequence"/>
</dbReference>
<keyword evidence="4 11" id="KW-0812">Transmembrane</keyword>
<dbReference type="eggNOG" id="COG1132">
    <property type="taxonomic scope" value="Bacteria"/>
</dbReference>
<evidence type="ECO:0000259" key="13">
    <source>
        <dbReference type="PROSITE" id="PS50929"/>
    </source>
</evidence>
<dbReference type="GO" id="GO:0005524">
    <property type="term" value="F:ATP binding"/>
    <property type="evidence" value="ECO:0007669"/>
    <property type="project" value="UniProtKB-KW"/>
</dbReference>
<keyword evidence="9" id="KW-0445">Lipid transport</keyword>
<evidence type="ECO:0000256" key="6">
    <source>
        <dbReference type="ARBA" id="ARBA00022840"/>
    </source>
</evidence>
<evidence type="ECO:0000256" key="2">
    <source>
        <dbReference type="ARBA" id="ARBA00022448"/>
    </source>
</evidence>
<dbReference type="GO" id="GO:0015421">
    <property type="term" value="F:ABC-type oligopeptide transporter activity"/>
    <property type="evidence" value="ECO:0007669"/>
    <property type="project" value="TreeGrafter"/>
</dbReference>
<dbReference type="EMBL" id="DS999411">
    <property type="protein sequence ID" value="EED35069.1"/>
    <property type="molecule type" value="Genomic_DNA"/>
</dbReference>
<feature type="transmembrane region" description="Helical" evidence="11">
    <location>
        <begin position="269"/>
        <end position="294"/>
    </location>
</feature>
<dbReference type="NCBIfam" id="TIGR02203">
    <property type="entry name" value="MsbA_lipidA"/>
    <property type="match status" value="1"/>
</dbReference>
<dbReference type="SUPFAM" id="SSF90123">
    <property type="entry name" value="ABC transporter transmembrane region"/>
    <property type="match status" value="1"/>
</dbReference>
<dbReference type="InterPro" id="IPR039421">
    <property type="entry name" value="Type_1_exporter"/>
</dbReference>
<protein>
    <submittedName>
        <fullName evidence="14">Lipid A export permease/ATP-binding protein MsbA</fullName>
    </submittedName>
</protein>
<dbReference type="OrthoDB" id="9806127at2"/>
<evidence type="ECO:0000256" key="3">
    <source>
        <dbReference type="ARBA" id="ARBA00022475"/>
    </source>
</evidence>
<dbReference type="PANTHER" id="PTHR43394:SF1">
    <property type="entry name" value="ATP-BINDING CASSETTE SUB-FAMILY B MEMBER 10, MITOCHONDRIAL"/>
    <property type="match status" value="1"/>
</dbReference>
<dbReference type="HOGENOM" id="CLU_000604_84_4_6"/>